<accession>A0A0E9Q3M2</accession>
<reference evidence="1" key="2">
    <citation type="journal article" date="2015" name="Fish Shellfish Immunol.">
        <title>Early steps in the European eel (Anguilla anguilla)-Vibrio vulnificus interaction in the gills: Role of the RtxA13 toxin.</title>
        <authorList>
            <person name="Callol A."/>
            <person name="Pajuelo D."/>
            <person name="Ebbesson L."/>
            <person name="Teles M."/>
            <person name="MacKenzie S."/>
            <person name="Amaro C."/>
        </authorList>
    </citation>
    <scope>NUCLEOTIDE SEQUENCE</scope>
</reference>
<dbReference type="AlphaFoldDB" id="A0A0E9Q3M2"/>
<organism evidence="1">
    <name type="scientific">Anguilla anguilla</name>
    <name type="common">European freshwater eel</name>
    <name type="synonym">Muraena anguilla</name>
    <dbReference type="NCBI Taxonomy" id="7936"/>
    <lineage>
        <taxon>Eukaryota</taxon>
        <taxon>Metazoa</taxon>
        <taxon>Chordata</taxon>
        <taxon>Craniata</taxon>
        <taxon>Vertebrata</taxon>
        <taxon>Euteleostomi</taxon>
        <taxon>Actinopterygii</taxon>
        <taxon>Neopterygii</taxon>
        <taxon>Teleostei</taxon>
        <taxon>Anguilliformes</taxon>
        <taxon>Anguillidae</taxon>
        <taxon>Anguilla</taxon>
    </lineage>
</organism>
<reference evidence="1" key="1">
    <citation type="submission" date="2014-11" db="EMBL/GenBank/DDBJ databases">
        <authorList>
            <person name="Amaro Gonzalez C."/>
        </authorList>
    </citation>
    <scope>NUCLEOTIDE SEQUENCE</scope>
</reference>
<evidence type="ECO:0000313" key="1">
    <source>
        <dbReference type="EMBL" id="JAH11481.1"/>
    </source>
</evidence>
<protein>
    <submittedName>
        <fullName evidence="1">Uncharacterized protein</fullName>
    </submittedName>
</protein>
<sequence length="38" mass="4223">MAEEVSCLWTPALVHSSWIRSRQSRGTLCNMQSSAAID</sequence>
<name>A0A0E9Q3M2_ANGAN</name>
<dbReference type="EMBL" id="GBXM01097096">
    <property type="protein sequence ID" value="JAH11481.1"/>
    <property type="molecule type" value="Transcribed_RNA"/>
</dbReference>
<proteinExistence type="predicted"/>